<dbReference type="Gene3D" id="3.40.1580.10">
    <property type="entry name" value="SMI1/KNR4-like"/>
    <property type="match status" value="1"/>
</dbReference>
<organism evidence="2 3">
    <name type="scientific">Paenibacillus macquariensis</name>
    <dbReference type="NCBI Taxonomy" id="948756"/>
    <lineage>
        <taxon>Bacteria</taxon>
        <taxon>Bacillati</taxon>
        <taxon>Bacillota</taxon>
        <taxon>Bacilli</taxon>
        <taxon>Bacillales</taxon>
        <taxon>Paenibacillaceae</taxon>
        <taxon>Paenibacillus</taxon>
    </lineage>
</organism>
<name>A0ABY1JV67_9BACL</name>
<dbReference type="SUPFAM" id="SSF160631">
    <property type="entry name" value="SMI1/KNR4-like"/>
    <property type="match status" value="1"/>
</dbReference>
<dbReference type="InterPro" id="IPR018958">
    <property type="entry name" value="Knr4/Smi1-like_dom"/>
</dbReference>
<accession>A0ABY1JV67</accession>
<gene>
    <name evidence="2" type="ORF">SAMN05421578_104266</name>
</gene>
<evidence type="ECO:0000313" key="3">
    <source>
        <dbReference type="Proteomes" id="UP000186666"/>
    </source>
</evidence>
<sequence length="165" mass="19527">MNNKCSEFISWTKEHGWELTDKSQYELNLNERIAARYKEIPEGYLEFLKRVKTCVTPSEKTWFVCEDEYNDNSDTAFKWNEFELLSLEAAESDEKWKSEITSWWDNYLPIVMSVDDGYSFYAIDLTNDRGAIVQGYEPEFEEVEKIANSLEDFFQLIMSNTIEMP</sequence>
<comment type="caution">
    <text evidence="2">The sequence shown here is derived from an EMBL/GenBank/DDBJ whole genome shotgun (WGS) entry which is preliminary data.</text>
</comment>
<dbReference type="Pfam" id="PF09346">
    <property type="entry name" value="SMI1_KNR4"/>
    <property type="match status" value="1"/>
</dbReference>
<protein>
    <submittedName>
        <fullName evidence="2">SMI1 / KNR4 family (SUKH-1)</fullName>
    </submittedName>
</protein>
<dbReference type="EMBL" id="FTNK01000004">
    <property type="protein sequence ID" value="SIQ83406.1"/>
    <property type="molecule type" value="Genomic_DNA"/>
</dbReference>
<reference evidence="2 3" key="1">
    <citation type="submission" date="2017-01" db="EMBL/GenBank/DDBJ databases">
        <authorList>
            <person name="Varghese N."/>
            <person name="Submissions S."/>
        </authorList>
    </citation>
    <scope>NUCLEOTIDE SEQUENCE [LARGE SCALE GENOMIC DNA]</scope>
    <source>
        <strain evidence="2 3">ATCC 23464</strain>
    </source>
</reference>
<dbReference type="InterPro" id="IPR037883">
    <property type="entry name" value="Knr4/Smi1-like_sf"/>
</dbReference>
<evidence type="ECO:0000259" key="1">
    <source>
        <dbReference type="Pfam" id="PF09346"/>
    </source>
</evidence>
<evidence type="ECO:0000313" key="2">
    <source>
        <dbReference type="EMBL" id="SIQ83406.1"/>
    </source>
</evidence>
<dbReference type="RefSeq" id="WP_068585343.1">
    <property type="nucleotide sequence ID" value="NZ_FTNK01000004.1"/>
</dbReference>
<feature type="domain" description="Knr4/Smi1-like" evidence="1">
    <location>
        <begin position="39"/>
        <end position="155"/>
    </location>
</feature>
<keyword evidence="3" id="KW-1185">Reference proteome</keyword>
<dbReference type="Proteomes" id="UP000186666">
    <property type="component" value="Unassembled WGS sequence"/>
</dbReference>
<proteinExistence type="predicted"/>